<reference evidence="1" key="1">
    <citation type="journal article" date="2019" name="Sci. Rep.">
        <title>Draft genome of Tanacetum cinerariifolium, the natural source of mosquito coil.</title>
        <authorList>
            <person name="Yamashiro T."/>
            <person name="Shiraishi A."/>
            <person name="Satake H."/>
            <person name="Nakayama K."/>
        </authorList>
    </citation>
    <scope>NUCLEOTIDE SEQUENCE</scope>
</reference>
<accession>A0A699XUB6</accession>
<dbReference type="EMBL" id="BKCJ011952196">
    <property type="protein sequence ID" value="GFD62943.1"/>
    <property type="molecule type" value="Genomic_DNA"/>
</dbReference>
<gene>
    <name evidence="1" type="ORF">Tci_934912</name>
</gene>
<evidence type="ECO:0000313" key="1">
    <source>
        <dbReference type="EMBL" id="GFD62943.1"/>
    </source>
</evidence>
<organism evidence="1">
    <name type="scientific">Tanacetum cinerariifolium</name>
    <name type="common">Dalmatian daisy</name>
    <name type="synonym">Chrysanthemum cinerariifolium</name>
    <dbReference type="NCBI Taxonomy" id="118510"/>
    <lineage>
        <taxon>Eukaryota</taxon>
        <taxon>Viridiplantae</taxon>
        <taxon>Streptophyta</taxon>
        <taxon>Embryophyta</taxon>
        <taxon>Tracheophyta</taxon>
        <taxon>Spermatophyta</taxon>
        <taxon>Magnoliopsida</taxon>
        <taxon>eudicotyledons</taxon>
        <taxon>Gunneridae</taxon>
        <taxon>Pentapetalae</taxon>
        <taxon>asterids</taxon>
        <taxon>campanulids</taxon>
        <taxon>Asterales</taxon>
        <taxon>Asteraceae</taxon>
        <taxon>Asteroideae</taxon>
        <taxon>Anthemideae</taxon>
        <taxon>Anthemidinae</taxon>
        <taxon>Tanacetum</taxon>
    </lineage>
</organism>
<comment type="caution">
    <text evidence="1">The sequence shown here is derived from an EMBL/GenBank/DDBJ whole genome shotgun (WGS) entry which is preliminary data.</text>
</comment>
<protein>
    <submittedName>
        <fullName evidence="1">Uncharacterized protein</fullName>
    </submittedName>
</protein>
<sequence length="56" mass="6153">NDVVDGKLARLLKSSKDLENIIESQRSVKVKEGVGYNAVPPPAADLYLSPKKDLSW</sequence>
<name>A0A699XUB6_TANCI</name>
<proteinExistence type="predicted"/>
<feature type="non-terminal residue" evidence="1">
    <location>
        <position position="1"/>
    </location>
</feature>
<feature type="non-terminal residue" evidence="1">
    <location>
        <position position="56"/>
    </location>
</feature>
<dbReference type="AlphaFoldDB" id="A0A699XUB6"/>